<organism evidence="2 3">
    <name type="scientific">Mesorhizobium salmacidum</name>
    <dbReference type="NCBI Taxonomy" id="3015171"/>
    <lineage>
        <taxon>Bacteria</taxon>
        <taxon>Pseudomonadati</taxon>
        <taxon>Pseudomonadota</taxon>
        <taxon>Alphaproteobacteria</taxon>
        <taxon>Hyphomicrobiales</taxon>
        <taxon>Phyllobacteriaceae</taxon>
        <taxon>Mesorhizobium</taxon>
    </lineage>
</organism>
<keyword evidence="3" id="KW-1185">Reference proteome</keyword>
<dbReference type="Proteomes" id="UP001387293">
    <property type="component" value="Unassembled WGS sequence"/>
</dbReference>
<protein>
    <submittedName>
        <fullName evidence="2">Uncharacterized protein</fullName>
    </submittedName>
</protein>
<proteinExistence type="predicted"/>
<evidence type="ECO:0000256" key="1">
    <source>
        <dbReference type="SAM" id="MobiDB-lite"/>
    </source>
</evidence>
<comment type="caution">
    <text evidence="2">The sequence shown here is derived from an EMBL/GenBank/DDBJ whole genome shotgun (WGS) entry which is preliminary data.</text>
</comment>
<name>A0ABU8KW99_9HYPH</name>
<evidence type="ECO:0000313" key="2">
    <source>
        <dbReference type="EMBL" id="MEI9409375.1"/>
    </source>
</evidence>
<dbReference type="EMBL" id="JAPYKS010000007">
    <property type="protein sequence ID" value="MEI9409375.1"/>
    <property type="molecule type" value="Genomic_DNA"/>
</dbReference>
<feature type="region of interest" description="Disordered" evidence="1">
    <location>
        <begin position="1"/>
        <end position="21"/>
    </location>
</feature>
<sequence length="169" mass="18824">MGDEVSPVIAKHDDGVGSLKYKAQDTDPAALRISGLGKGRAMKVDDRGRAGQSRHGLHDPFPPRRCIRRGVEVDDVIRAGCQQPAIADQCEREMCQPTDTGRVASRGQEIHLDRTAGRRTKLFINVRKQRLDAATAFQAPRNDTEDPDWIQKVTQPFEAPTWARVLDSR</sequence>
<accession>A0ABU8KW99</accession>
<reference evidence="2 3" key="1">
    <citation type="submission" date="2022-12" db="EMBL/GenBank/DDBJ databases">
        <authorList>
            <person name="Muema E."/>
        </authorList>
    </citation>
    <scope>NUCLEOTIDE SEQUENCE [LARGE SCALE GENOMIC DNA]</scope>
    <source>
        <strain evidence="3">1326</strain>
    </source>
</reference>
<gene>
    <name evidence="2" type="ORF">O7A60_11425</name>
</gene>
<evidence type="ECO:0000313" key="3">
    <source>
        <dbReference type="Proteomes" id="UP001387293"/>
    </source>
</evidence>